<gene>
    <name evidence="4" type="primary">X-element ORF2</name>
    <name evidence="4" type="ORF">TNCV_4492881</name>
</gene>
<comment type="caution">
    <text evidence="4">The sequence shown here is derived from an EMBL/GenBank/DDBJ whole genome shotgun (WGS) entry which is preliminary data.</text>
</comment>
<protein>
    <submittedName>
        <fullName evidence="4">Probable RNA-directed DNA polymerase from transposon X-element</fullName>
    </submittedName>
</protein>
<evidence type="ECO:0000256" key="1">
    <source>
        <dbReference type="SAM" id="MobiDB-lite"/>
    </source>
</evidence>
<feature type="domain" description="Endonuclease/exonuclease/phosphatase" evidence="3">
    <location>
        <begin position="7"/>
        <end position="211"/>
    </location>
</feature>
<dbReference type="Pfam" id="PF00078">
    <property type="entry name" value="RVT_1"/>
    <property type="match status" value="1"/>
</dbReference>
<evidence type="ECO:0000313" key="4">
    <source>
        <dbReference type="EMBL" id="GFY15035.1"/>
    </source>
</evidence>
<dbReference type="InterPro" id="IPR000477">
    <property type="entry name" value="RT_dom"/>
</dbReference>
<feature type="compositionally biased region" description="Basic and acidic residues" evidence="1">
    <location>
        <begin position="722"/>
        <end position="737"/>
    </location>
</feature>
<keyword evidence="4" id="KW-0695">RNA-directed DNA polymerase</keyword>
<proteinExistence type="predicted"/>
<organism evidence="4 5">
    <name type="scientific">Trichonephila clavipes</name>
    <name type="common">Golden silk orbweaver</name>
    <name type="synonym">Nephila clavipes</name>
    <dbReference type="NCBI Taxonomy" id="2585209"/>
    <lineage>
        <taxon>Eukaryota</taxon>
        <taxon>Metazoa</taxon>
        <taxon>Ecdysozoa</taxon>
        <taxon>Arthropoda</taxon>
        <taxon>Chelicerata</taxon>
        <taxon>Arachnida</taxon>
        <taxon>Araneae</taxon>
        <taxon>Araneomorphae</taxon>
        <taxon>Entelegynae</taxon>
        <taxon>Araneoidea</taxon>
        <taxon>Nephilidae</taxon>
        <taxon>Trichonephila</taxon>
    </lineage>
</organism>
<keyword evidence="5" id="KW-1185">Reference proteome</keyword>
<name>A0A8X6VPU2_TRICX</name>
<dbReference type="Gene3D" id="3.60.10.10">
    <property type="entry name" value="Endonuclease/exonuclease/phosphatase"/>
    <property type="match status" value="1"/>
</dbReference>
<dbReference type="EMBL" id="BMAU01021333">
    <property type="protein sequence ID" value="GFY15035.1"/>
    <property type="molecule type" value="Genomic_DNA"/>
</dbReference>
<sequence>MIGLNLISWNANGLLSKISEFKIFVEKYSPDIILIQETHLRPSHNININNYKCYRNDRQTVGRPSGGTLILIKKSLPHYNTPIPQLFHVEATTVTINPPNFDPLSITSIYVPPPSDKLLFTLDLETIMQVNSHCVIFGDFNATHNYWNCSRNSTRGTQLKNFCDQVNLEIIYPDSPTRYGHNTSNTLDIALVNDFNFPYDISSLAELSSDHNPVLLNFNFSLPMHQENPRAITTCWRLFRKCLNDNIITGNYASIKNPFTLEEKIATFTEAVCSAHLESSQPITDTRHTFTPSHIKKLITMKNRARKMHQITLNPTYKTETNRLQAKIKKELKKHSQETWKNRLLSLNTQDNSFWNIQKIFKNKRVDIPALHTASGLAITDDQKANLIAKTLKDNFTENTRPTGFNNSIDSDVTSTLERFFSHPPPTPVSPTNPDEVAAYVNKLKIRKTPGKDNITNKMIRNFPLKALIILTRLINKILLLRHFPNNWKIAVIFPIKKPGKNSNNPQSFRPISLLSSLSKITEHIILNRINSFISNTNIINPNQYGFTKKLSTNHPLLRITEKITSGFQRGRSTGAVFLDIQKAFDRVWISGLIYKLINYNFPPSLIHLVNSYLVNRIYQFNQPNSRAANRELTHLHSPTNRSAPYPLLKSRTITHDFFPPKPDGVSAHDDDVTLLPCLVLQSPCHYRKSQSGNTFLQSGLSTSIRNKYTFVRGRRILLDPYPRDVNRNRNRDEKKTPRPRLHGRKMPAKYRDESALYRFLNAKSRVEMQGHFSYPLSTRNFGGKKESVF</sequence>
<dbReference type="GO" id="GO:0003964">
    <property type="term" value="F:RNA-directed DNA polymerase activity"/>
    <property type="evidence" value="ECO:0007669"/>
    <property type="project" value="UniProtKB-KW"/>
</dbReference>
<evidence type="ECO:0000313" key="5">
    <source>
        <dbReference type="Proteomes" id="UP000887159"/>
    </source>
</evidence>
<dbReference type="Proteomes" id="UP000887159">
    <property type="component" value="Unassembled WGS sequence"/>
</dbReference>
<dbReference type="InterPro" id="IPR005135">
    <property type="entry name" value="Endo/exonuclease/phosphatase"/>
</dbReference>
<accession>A0A8X6VPU2</accession>
<feature type="domain" description="Reverse transcriptase" evidence="2">
    <location>
        <begin position="496"/>
        <end position="626"/>
    </location>
</feature>
<dbReference type="InterPro" id="IPR052560">
    <property type="entry name" value="RdDP_mobile_element"/>
</dbReference>
<dbReference type="PANTHER" id="PTHR36688">
    <property type="entry name" value="ENDO/EXONUCLEASE/PHOSPHATASE DOMAIN-CONTAINING PROTEIN"/>
    <property type="match status" value="1"/>
</dbReference>
<dbReference type="InterPro" id="IPR036691">
    <property type="entry name" value="Endo/exonu/phosph_ase_sf"/>
</dbReference>
<reference evidence="4" key="1">
    <citation type="submission" date="2020-08" db="EMBL/GenBank/DDBJ databases">
        <title>Multicomponent nature underlies the extraordinary mechanical properties of spider dragline silk.</title>
        <authorList>
            <person name="Kono N."/>
            <person name="Nakamura H."/>
            <person name="Mori M."/>
            <person name="Yoshida Y."/>
            <person name="Ohtoshi R."/>
            <person name="Malay A.D."/>
            <person name="Moran D.A.P."/>
            <person name="Tomita M."/>
            <person name="Numata K."/>
            <person name="Arakawa K."/>
        </authorList>
    </citation>
    <scope>NUCLEOTIDE SEQUENCE</scope>
</reference>
<evidence type="ECO:0000259" key="3">
    <source>
        <dbReference type="Pfam" id="PF03372"/>
    </source>
</evidence>
<keyword evidence="4" id="KW-0548">Nucleotidyltransferase</keyword>
<feature type="compositionally biased region" description="Basic residues" evidence="1">
    <location>
        <begin position="738"/>
        <end position="747"/>
    </location>
</feature>
<dbReference type="SUPFAM" id="SSF56219">
    <property type="entry name" value="DNase I-like"/>
    <property type="match status" value="1"/>
</dbReference>
<dbReference type="PANTHER" id="PTHR36688:SF2">
    <property type="entry name" value="ENDONUCLEASE_EXONUCLEASE_PHOSPHATASE DOMAIN-CONTAINING PROTEIN"/>
    <property type="match status" value="1"/>
</dbReference>
<dbReference type="AlphaFoldDB" id="A0A8X6VPU2"/>
<dbReference type="CDD" id="cd01650">
    <property type="entry name" value="RT_nLTR_like"/>
    <property type="match status" value="1"/>
</dbReference>
<feature type="region of interest" description="Disordered" evidence="1">
    <location>
        <begin position="722"/>
        <end position="747"/>
    </location>
</feature>
<keyword evidence="4" id="KW-0808">Transferase</keyword>
<dbReference type="Pfam" id="PF03372">
    <property type="entry name" value="Exo_endo_phos"/>
    <property type="match status" value="1"/>
</dbReference>
<evidence type="ECO:0000259" key="2">
    <source>
        <dbReference type="Pfam" id="PF00078"/>
    </source>
</evidence>